<proteinExistence type="predicted"/>
<name>A0ACC2CJJ0_DIPCM</name>
<comment type="caution">
    <text evidence="1">The sequence shown here is derived from an EMBL/GenBank/DDBJ whole genome shotgun (WGS) entry which is preliminary data.</text>
</comment>
<accession>A0ACC2CJJ0</accession>
<keyword evidence="2" id="KW-1185">Reference proteome</keyword>
<reference evidence="2" key="1">
    <citation type="journal article" date="2024" name="Proc. Natl. Acad. Sci. U.S.A.">
        <title>Extraordinary preservation of gene collinearity over three hundred million years revealed in homosporous lycophytes.</title>
        <authorList>
            <person name="Li C."/>
            <person name="Wickell D."/>
            <person name="Kuo L.Y."/>
            <person name="Chen X."/>
            <person name="Nie B."/>
            <person name="Liao X."/>
            <person name="Peng D."/>
            <person name="Ji J."/>
            <person name="Jenkins J."/>
            <person name="Williams M."/>
            <person name="Shu S."/>
            <person name="Plott C."/>
            <person name="Barry K."/>
            <person name="Rajasekar S."/>
            <person name="Grimwood J."/>
            <person name="Han X."/>
            <person name="Sun S."/>
            <person name="Hou Z."/>
            <person name="He W."/>
            <person name="Dai G."/>
            <person name="Sun C."/>
            <person name="Schmutz J."/>
            <person name="Leebens-Mack J.H."/>
            <person name="Li F.W."/>
            <person name="Wang L."/>
        </authorList>
    </citation>
    <scope>NUCLEOTIDE SEQUENCE [LARGE SCALE GENOMIC DNA]</scope>
    <source>
        <strain evidence="2">cv. PW_Plant_1</strain>
    </source>
</reference>
<organism evidence="1 2">
    <name type="scientific">Diphasiastrum complanatum</name>
    <name type="common">Issler's clubmoss</name>
    <name type="synonym">Lycopodium complanatum</name>
    <dbReference type="NCBI Taxonomy" id="34168"/>
    <lineage>
        <taxon>Eukaryota</taxon>
        <taxon>Viridiplantae</taxon>
        <taxon>Streptophyta</taxon>
        <taxon>Embryophyta</taxon>
        <taxon>Tracheophyta</taxon>
        <taxon>Lycopodiopsida</taxon>
        <taxon>Lycopodiales</taxon>
        <taxon>Lycopodiaceae</taxon>
        <taxon>Lycopodioideae</taxon>
        <taxon>Diphasiastrum</taxon>
    </lineage>
</organism>
<dbReference type="EMBL" id="CM055101">
    <property type="protein sequence ID" value="KAJ7542161.1"/>
    <property type="molecule type" value="Genomic_DNA"/>
</dbReference>
<protein>
    <submittedName>
        <fullName evidence="1">Uncharacterized protein</fullName>
    </submittedName>
</protein>
<evidence type="ECO:0000313" key="1">
    <source>
        <dbReference type="EMBL" id="KAJ7542161.1"/>
    </source>
</evidence>
<evidence type="ECO:0000313" key="2">
    <source>
        <dbReference type="Proteomes" id="UP001162992"/>
    </source>
</evidence>
<dbReference type="Proteomes" id="UP001162992">
    <property type="component" value="Chromosome 10"/>
</dbReference>
<gene>
    <name evidence="1" type="ORF">O6H91_10G092700</name>
</gene>
<sequence>MMMADTTESGDGNGVAVSDAPMEAVESFSFHHIPLTPPSSSSSSPAPREQASNLLHAPPHLSYSATGSRSFNYTQLHSSPFSRSPTTISQPSATEYGFTNTTSITQQSIEANPKSVLSRHSSFQYSAREGWAPPPSPLSRAPVAFPSFSTESPIITSVSSFHNAEDFALQEVVQRQQGSSGMAPPRSRSNKSRWQQVRGRVKFLVAMRRIVTYGNRHTKRLLMLVVLNVAYSTVELLIGLLTGRIGLVSDSFHLTFGCGVLTFSLFAMVVAKRKPDDVYTFGYKRLEVLAAFTNALFLLFLCFSLAVEALHAFVQDESEHKHYLIVSAVTNLAVNLLGVWFFRSYARVRVGTFTDDNLLFLHCFSRIFPALFMMTCLLIHTIWSYNLQEVAYTHFEL</sequence>